<dbReference type="InterPro" id="IPR027373">
    <property type="entry name" value="RHH_dom"/>
</dbReference>
<protein>
    <submittedName>
        <fullName evidence="2">Aryl-sulfate sulfotransferase</fullName>
    </submittedName>
</protein>
<name>A0A317E0V2_9PROT</name>
<dbReference type="OrthoDB" id="7477016at2"/>
<dbReference type="Proteomes" id="UP000246077">
    <property type="component" value="Unassembled WGS sequence"/>
</dbReference>
<dbReference type="AlphaFoldDB" id="A0A317E0V2"/>
<proteinExistence type="predicted"/>
<organism evidence="2 3">
    <name type="scientific">Zavarzinia compransoris</name>
    <dbReference type="NCBI Taxonomy" id="1264899"/>
    <lineage>
        <taxon>Bacteria</taxon>
        <taxon>Pseudomonadati</taxon>
        <taxon>Pseudomonadota</taxon>
        <taxon>Alphaproteobacteria</taxon>
        <taxon>Rhodospirillales</taxon>
        <taxon>Zavarziniaceae</taxon>
        <taxon>Zavarzinia</taxon>
    </lineage>
</organism>
<dbReference type="GO" id="GO:0016740">
    <property type="term" value="F:transferase activity"/>
    <property type="evidence" value="ECO:0007669"/>
    <property type="project" value="UniProtKB-KW"/>
</dbReference>
<dbReference type="InterPro" id="IPR038268">
    <property type="entry name" value="RHH_sf"/>
</dbReference>
<evidence type="ECO:0000259" key="1">
    <source>
        <dbReference type="Pfam" id="PF13467"/>
    </source>
</evidence>
<keyword evidence="3" id="KW-1185">Reference proteome</keyword>
<dbReference type="Pfam" id="PF13467">
    <property type="entry name" value="RHH_4"/>
    <property type="match status" value="1"/>
</dbReference>
<evidence type="ECO:0000313" key="3">
    <source>
        <dbReference type="Proteomes" id="UP000246077"/>
    </source>
</evidence>
<gene>
    <name evidence="2" type="ORF">DKG75_14940</name>
</gene>
<feature type="domain" description="Ribbon-helix-helix" evidence="1">
    <location>
        <begin position="2"/>
        <end position="64"/>
    </location>
</feature>
<dbReference type="Gene3D" id="1.10.3990.20">
    <property type="entry name" value="protein bp1543"/>
    <property type="match status" value="1"/>
</dbReference>
<dbReference type="RefSeq" id="WP_109921931.1">
    <property type="nucleotide sequence ID" value="NZ_QGLF01000004.1"/>
</dbReference>
<reference evidence="3" key="1">
    <citation type="submission" date="2018-05" db="EMBL/GenBank/DDBJ databases">
        <title>Zavarzinia sp. HR-AS.</title>
        <authorList>
            <person name="Lee Y."/>
            <person name="Jeon C.O."/>
        </authorList>
    </citation>
    <scope>NUCLEOTIDE SEQUENCE [LARGE SCALE GENOMIC DNA]</scope>
    <source>
        <strain evidence="3">DSM 1231</strain>
    </source>
</reference>
<accession>A0A317E0V2</accession>
<evidence type="ECO:0000313" key="2">
    <source>
        <dbReference type="EMBL" id="PWR19756.1"/>
    </source>
</evidence>
<comment type="caution">
    <text evidence="2">The sequence shown here is derived from an EMBL/GenBank/DDBJ whole genome shotgun (WGS) entry which is preliminary data.</text>
</comment>
<keyword evidence="2" id="KW-0808">Transferase</keyword>
<sequence length="72" mass="8133">MRVRNVRINGHRTSVRLEPTLWDAVEEICAAEGLSLDALCERVARERPGGNYTSNLRCWIVDYFRGIPSTAA</sequence>
<dbReference type="EMBL" id="QGLF01000004">
    <property type="protein sequence ID" value="PWR19756.1"/>
    <property type="molecule type" value="Genomic_DNA"/>
</dbReference>